<feature type="compositionally biased region" description="Pro residues" evidence="1">
    <location>
        <begin position="26"/>
        <end position="38"/>
    </location>
</feature>
<evidence type="ECO:0000313" key="3">
    <source>
        <dbReference type="Proteomes" id="UP001165085"/>
    </source>
</evidence>
<proteinExistence type="predicted"/>
<comment type="caution">
    <text evidence="2">The sequence shown here is derived from an EMBL/GenBank/DDBJ whole genome shotgun (WGS) entry which is preliminary data.</text>
</comment>
<keyword evidence="3" id="KW-1185">Reference proteome</keyword>
<gene>
    <name evidence="2" type="ORF">TrST_g1613</name>
</gene>
<sequence length="475" mass="52178">MDETWEILDLDIAPKGANELSKERPPPAPSDKAAPPPSTSASLPRLQTLSDSSLEDVKLVGDVEVEPDLEDEDEEEEEFSEEYLEEESSSFSDSDQSDIVMISKSKLQQPKPAAPKASTSRSLSHKFAFLFLLLPILYSIIYERTLAISCASYTTHGNASSPLCQTHVEASQPLYKMNDADETQADLEENVLLMLSPPPKILPNHYQLTHLPRSAPKLLTTLLTFLNLYIRAFSTSLEVLLTLTLPPHVLDELRGTFKAVHIRANEVIVEIKDSEAYERSIQAFETVSSQTLLLASDAYNAGSKTYVQIVNDPKFLEYRDLAFTVSKELVTVGSRALATIQQSEIADSTCKVGRDIFNDVVVPVGLGVTEVAVNTTKKFVTEMNYAKSKEVAVQFAKQLAVVSMDVGKTATAEVNTQLNDFVKKLQDFDTETAKSAGKTVTAGATKVTRELVNDIFIPAGTYFGKVIVNATSKKN</sequence>
<feature type="region of interest" description="Disordered" evidence="1">
    <location>
        <begin position="1"/>
        <end position="96"/>
    </location>
</feature>
<organism evidence="2 3">
    <name type="scientific">Triparma strigata</name>
    <dbReference type="NCBI Taxonomy" id="1606541"/>
    <lineage>
        <taxon>Eukaryota</taxon>
        <taxon>Sar</taxon>
        <taxon>Stramenopiles</taxon>
        <taxon>Ochrophyta</taxon>
        <taxon>Bolidophyceae</taxon>
        <taxon>Parmales</taxon>
        <taxon>Triparmaceae</taxon>
        <taxon>Triparma</taxon>
    </lineage>
</organism>
<reference evidence="3" key="1">
    <citation type="journal article" date="2023" name="Commun. Biol.">
        <title>Genome analysis of Parmales, the sister group of diatoms, reveals the evolutionary specialization of diatoms from phago-mixotrophs to photoautotrophs.</title>
        <authorList>
            <person name="Ban H."/>
            <person name="Sato S."/>
            <person name="Yoshikawa S."/>
            <person name="Yamada K."/>
            <person name="Nakamura Y."/>
            <person name="Ichinomiya M."/>
            <person name="Sato N."/>
            <person name="Blanc-Mathieu R."/>
            <person name="Endo H."/>
            <person name="Kuwata A."/>
            <person name="Ogata H."/>
        </authorList>
    </citation>
    <scope>NUCLEOTIDE SEQUENCE [LARGE SCALE GENOMIC DNA]</scope>
    <source>
        <strain evidence="3">NIES 3701</strain>
    </source>
</reference>
<dbReference type="AlphaFoldDB" id="A0A9W6ZZS8"/>
<evidence type="ECO:0000256" key="1">
    <source>
        <dbReference type="SAM" id="MobiDB-lite"/>
    </source>
</evidence>
<name>A0A9W6ZZS8_9STRA</name>
<dbReference type="Proteomes" id="UP001165085">
    <property type="component" value="Unassembled WGS sequence"/>
</dbReference>
<dbReference type="OrthoDB" id="10520663at2759"/>
<accession>A0A9W6ZZS8</accession>
<evidence type="ECO:0000313" key="2">
    <source>
        <dbReference type="EMBL" id="GMH63359.1"/>
    </source>
</evidence>
<dbReference type="EMBL" id="BRXY01000084">
    <property type="protein sequence ID" value="GMH63359.1"/>
    <property type="molecule type" value="Genomic_DNA"/>
</dbReference>
<protein>
    <submittedName>
        <fullName evidence="2">Uncharacterized protein</fullName>
    </submittedName>
</protein>
<feature type="compositionally biased region" description="Acidic residues" evidence="1">
    <location>
        <begin position="63"/>
        <end position="88"/>
    </location>
</feature>